<evidence type="ECO:0000256" key="2">
    <source>
        <dbReference type="ARBA" id="ARBA00022801"/>
    </source>
</evidence>
<feature type="signal peptide" evidence="3">
    <location>
        <begin position="1"/>
        <end position="15"/>
    </location>
</feature>
<organism evidence="5 8">
    <name type="scientific">Trichoderma gamsii</name>
    <dbReference type="NCBI Taxonomy" id="398673"/>
    <lineage>
        <taxon>Eukaryota</taxon>
        <taxon>Fungi</taxon>
        <taxon>Dikarya</taxon>
        <taxon>Ascomycota</taxon>
        <taxon>Pezizomycotina</taxon>
        <taxon>Sordariomycetes</taxon>
        <taxon>Hypocreomycetidae</taxon>
        <taxon>Hypocreales</taxon>
        <taxon>Hypocreaceae</taxon>
        <taxon>Trichoderma</taxon>
    </lineage>
</organism>
<dbReference type="Proteomes" id="UP000054821">
    <property type="component" value="Unassembled WGS sequence"/>
</dbReference>
<feature type="chain" id="PRO_5014446420" evidence="3">
    <location>
        <begin position="16"/>
        <end position="339"/>
    </location>
</feature>
<sequence length="339" mass="35689">MKSVQLLSLAALAAGSPIGSIQEYTRLLKARQSDTSFTTTQAELTNFSFYSQYAGASYCNSATPAGQAVTCADDVCDDVSGIVVNSFTGSSTGIGGFVAVDSAHQLIVLSVRGSNNLRNFITDVTFAFSDCSFADGCSVHDGFNDAWNEIADAATAAISQAVAANPGFSIVTTGHSLGGAVATLAAATLRTQGYSIDVYTYGSPRVGNDVFANFVTAQPGGEFRVTHVDDPVPRLPPILFEYRHVSPEFWLSTGDSSTIDYTISQIEVCTGIANTDCNAGTSGLDVSAHSNYLEHISGCAPSPLQFKRDDGDSSYNQTTIDRINKWAEEDRALVASGQA</sequence>
<dbReference type="InterPro" id="IPR002921">
    <property type="entry name" value="Fungal_lipase-type"/>
</dbReference>
<dbReference type="CDD" id="cd00519">
    <property type="entry name" value="Lipase_3"/>
    <property type="match status" value="1"/>
</dbReference>
<dbReference type="Gene3D" id="3.40.50.1820">
    <property type="entry name" value="alpha/beta hydrolase"/>
    <property type="match status" value="1"/>
</dbReference>
<dbReference type="InterPro" id="IPR051299">
    <property type="entry name" value="AB_hydrolase_lip/est"/>
</dbReference>
<keyword evidence="2" id="KW-0378">Hydrolase</keyword>
<dbReference type="Proteomes" id="UP000236546">
    <property type="component" value="Unassembled WGS sequence"/>
</dbReference>
<keyword evidence="1 3" id="KW-0732">Signal</keyword>
<dbReference type="EMBL" id="MTYH01000052">
    <property type="protein sequence ID" value="PNP41884.1"/>
    <property type="molecule type" value="Genomic_DNA"/>
</dbReference>
<evidence type="ECO:0000259" key="4">
    <source>
        <dbReference type="Pfam" id="PF01764"/>
    </source>
</evidence>
<evidence type="ECO:0000256" key="3">
    <source>
        <dbReference type="SAM" id="SignalP"/>
    </source>
</evidence>
<dbReference type="PANTHER" id="PTHR46640">
    <property type="entry name" value="TRIACYLGLYCEROL LIPASE, PUTATIVE (AFU_ORTHOLOGUE AFUA_6G06510)-RELATED"/>
    <property type="match status" value="1"/>
</dbReference>
<dbReference type="RefSeq" id="XP_024405870.1">
    <property type="nucleotide sequence ID" value="XM_024549406.1"/>
</dbReference>
<dbReference type="Pfam" id="PF01764">
    <property type="entry name" value="Lipase_3"/>
    <property type="match status" value="1"/>
</dbReference>
<dbReference type="GO" id="GO:0006629">
    <property type="term" value="P:lipid metabolic process"/>
    <property type="evidence" value="ECO:0007669"/>
    <property type="project" value="InterPro"/>
</dbReference>
<dbReference type="GeneID" id="29988353"/>
<feature type="domain" description="Fungal lipase-type" evidence="4">
    <location>
        <begin position="108"/>
        <end position="238"/>
    </location>
</feature>
<reference evidence="5 8" key="2">
    <citation type="submission" date="2017-02" db="EMBL/GenBank/DDBJ databases">
        <title>Genomes of Trichoderma spp. with biocontrol activity.</title>
        <authorList>
            <person name="Gardiner D."/>
            <person name="Kazan K."/>
            <person name="Vos C."/>
            <person name="Harvey P."/>
        </authorList>
    </citation>
    <scope>NUCLEOTIDE SEQUENCE [LARGE SCALE GENOMIC DNA]</scope>
    <source>
        <strain evidence="5 8">A5MH</strain>
    </source>
</reference>
<dbReference type="OrthoDB" id="426718at2759"/>
<dbReference type="PANTHER" id="PTHR46640:SF1">
    <property type="entry name" value="FUNGAL LIPASE-LIKE DOMAIN-CONTAINING PROTEIN-RELATED"/>
    <property type="match status" value="1"/>
</dbReference>
<evidence type="ECO:0000313" key="5">
    <source>
        <dbReference type="EMBL" id="PNP41884.1"/>
    </source>
</evidence>
<dbReference type="InterPro" id="IPR029058">
    <property type="entry name" value="AB_hydrolase_fold"/>
</dbReference>
<reference evidence="6" key="3">
    <citation type="submission" date="2017-08" db="EMBL/GenBank/DDBJ databases">
        <title>Trichoderma gamsii strain T6085, whole genome shotgun sequencing project.</title>
        <authorList>
            <person name="Baroncelli R."/>
        </authorList>
    </citation>
    <scope>NUCLEOTIDE SEQUENCE</scope>
    <source>
        <strain evidence="6">T6085</strain>
    </source>
</reference>
<comment type="caution">
    <text evidence="5">The sequence shown here is derived from an EMBL/GenBank/DDBJ whole genome shotgun (WGS) entry which is preliminary data.</text>
</comment>
<accession>A0A2K0T8N3</accession>
<evidence type="ECO:0000313" key="7">
    <source>
        <dbReference type="Proteomes" id="UP000054821"/>
    </source>
</evidence>
<evidence type="ECO:0000313" key="6">
    <source>
        <dbReference type="EMBL" id="PON26852.1"/>
    </source>
</evidence>
<proteinExistence type="predicted"/>
<name>A0A2K0T8N3_9HYPO</name>
<dbReference type="EMBL" id="JPDN02000012">
    <property type="protein sequence ID" value="PON26852.1"/>
    <property type="molecule type" value="Genomic_DNA"/>
</dbReference>
<gene>
    <name evidence="6" type="ORF">TGAM01_v204353</name>
    <name evidence="5" type="ORF">TGAMA5MH_06062</name>
</gene>
<protein>
    <submittedName>
        <fullName evidence="6">Lipase</fullName>
    </submittedName>
</protein>
<reference evidence="6 7" key="1">
    <citation type="journal article" date="2016" name="Genome Announc.">
        <title>Draft Whole-Genome Sequence of Trichoderma gamsii T6085, a Promising Biocontrol Agent of Fusarium Head Blight on Wheat.</title>
        <authorList>
            <person name="Baroncelli R."/>
            <person name="Zapparata A."/>
            <person name="Piaggeschi G."/>
            <person name="Sarrocco S."/>
            <person name="Vannacci G."/>
        </authorList>
    </citation>
    <scope>NUCLEOTIDE SEQUENCE [LARGE SCALE GENOMIC DNA]</scope>
    <source>
        <strain evidence="6 7">T6085</strain>
    </source>
</reference>
<dbReference type="AlphaFoldDB" id="A0A2K0T8N3"/>
<keyword evidence="7" id="KW-1185">Reference proteome</keyword>
<evidence type="ECO:0000313" key="8">
    <source>
        <dbReference type="Proteomes" id="UP000236546"/>
    </source>
</evidence>
<dbReference type="SUPFAM" id="SSF53474">
    <property type="entry name" value="alpha/beta-Hydrolases"/>
    <property type="match status" value="1"/>
</dbReference>
<evidence type="ECO:0000256" key="1">
    <source>
        <dbReference type="ARBA" id="ARBA00022729"/>
    </source>
</evidence>
<dbReference type="STRING" id="398673.A0A2K0T8N3"/>
<dbReference type="GO" id="GO:0016787">
    <property type="term" value="F:hydrolase activity"/>
    <property type="evidence" value="ECO:0007669"/>
    <property type="project" value="UniProtKB-KW"/>
</dbReference>